<dbReference type="AlphaFoldDB" id="A0AAD7G5V9"/>
<keyword evidence="4" id="KW-0378">Hydrolase</keyword>
<dbReference type="GO" id="GO:0005524">
    <property type="term" value="F:ATP binding"/>
    <property type="evidence" value="ECO:0007669"/>
    <property type="project" value="UniProtKB-KW"/>
</dbReference>
<evidence type="ECO:0000313" key="5">
    <source>
        <dbReference type="Proteomes" id="UP001221757"/>
    </source>
</evidence>
<sequence length="692" mass="76589">MGAIVENAEKVSSGTVKNSEPVEDADAYASLNLGVWRVLLARETVSRGFGVSLNKWNAAVSGYLLLLRFLQEIYSLDPRMVVLFILLKLWDGMETVLMLYVSGRLLQIIEVGLVEGRPDVDAITHAIAARLISSTFTATTEWMREYISPILESRISRHFDYYLLRANLRLDMPTAADGASKSQTSSYDAWRSFEGLCDVGGQLFGLVSQLVFISQQKSVGIFFMLLAIIRPVLSLALSRTLWMKPHVMYSDNAAYLRLKSLQSMSASRYRGDVIAGNIAGWVTAEYRRAQDTLGNVSSQHVYSQYSMERTPAAGISKEWAGELTTLYWALNAMLRPSKFSMTSIAILQQYSASLNYSLQMVFWDFSKVRKCVADIRILYETANIKNLIVDGDAAYPRPCADTSESKGMDVELQNVSFAYPGEKSKESALRDVSFHIPEGALAVIVGANGSGKSTIIKLLTRMYDADTGVVHVDGLPIAEYRIADLRQAQATLTQDHELYPLTLGENIGLGYAEHVGDEEMIMQAAKDGGAAVLLDKFTDGVKTNLKPVMTAYGYQLDGEKHKALKSVLGKLEKTGEVSGGEKQRLVASRTFMRFRTGKIRLLSVDEPSSALDPTGEFELFERLRETGEGKTMIFVTHRFGHLTKHAGIIICMKEGKVAESHKELMALDGEYASLYNVQAQAFTESEISAKAK</sequence>
<dbReference type="InterPro" id="IPR003439">
    <property type="entry name" value="ABC_transporter-like_ATP-bd"/>
</dbReference>
<keyword evidence="5" id="KW-1185">Reference proteome</keyword>
<evidence type="ECO:0000256" key="1">
    <source>
        <dbReference type="ARBA" id="ARBA00022741"/>
    </source>
</evidence>
<dbReference type="SUPFAM" id="SSF52540">
    <property type="entry name" value="P-loop containing nucleoside triphosphate hydrolases"/>
    <property type="match status" value="1"/>
</dbReference>
<evidence type="ECO:0000259" key="3">
    <source>
        <dbReference type="PROSITE" id="PS50893"/>
    </source>
</evidence>
<keyword evidence="2" id="KW-0067">ATP-binding</keyword>
<dbReference type="PROSITE" id="PS50893">
    <property type="entry name" value="ABC_TRANSPORTER_2"/>
    <property type="match status" value="1"/>
</dbReference>
<dbReference type="Gene3D" id="3.40.50.300">
    <property type="entry name" value="P-loop containing nucleotide triphosphate hydrolases"/>
    <property type="match status" value="1"/>
</dbReference>
<evidence type="ECO:0000256" key="2">
    <source>
        <dbReference type="ARBA" id="ARBA00022840"/>
    </source>
</evidence>
<dbReference type="GO" id="GO:0015421">
    <property type="term" value="F:ABC-type oligopeptide transporter activity"/>
    <property type="evidence" value="ECO:0007669"/>
    <property type="project" value="TreeGrafter"/>
</dbReference>
<comment type="caution">
    <text evidence="4">The sequence shown here is derived from an EMBL/GenBank/DDBJ whole genome shotgun (WGS) entry which is preliminary data.</text>
</comment>
<dbReference type="InterPro" id="IPR003593">
    <property type="entry name" value="AAA+_ATPase"/>
</dbReference>
<feature type="domain" description="ABC transporter" evidence="3">
    <location>
        <begin position="410"/>
        <end position="679"/>
    </location>
</feature>
<protein>
    <submittedName>
        <fullName evidence="4">P-loop containing nucleoside triphosphate hydrolase protein</fullName>
    </submittedName>
</protein>
<proteinExistence type="predicted"/>
<dbReference type="InterPro" id="IPR039421">
    <property type="entry name" value="Type_1_exporter"/>
</dbReference>
<dbReference type="InterPro" id="IPR027417">
    <property type="entry name" value="P-loop_NTPase"/>
</dbReference>
<dbReference type="PANTHER" id="PTHR43394:SF1">
    <property type="entry name" value="ATP-BINDING CASSETTE SUB-FAMILY B MEMBER 10, MITOCHONDRIAL"/>
    <property type="match status" value="1"/>
</dbReference>
<dbReference type="GO" id="GO:0016887">
    <property type="term" value="F:ATP hydrolysis activity"/>
    <property type="evidence" value="ECO:0007669"/>
    <property type="project" value="InterPro"/>
</dbReference>
<dbReference type="Pfam" id="PF00005">
    <property type="entry name" value="ABC_tran"/>
    <property type="match status" value="1"/>
</dbReference>
<dbReference type="PANTHER" id="PTHR43394">
    <property type="entry name" value="ATP-DEPENDENT PERMEASE MDL1, MITOCHONDRIAL"/>
    <property type="match status" value="1"/>
</dbReference>
<dbReference type="SMART" id="SM00382">
    <property type="entry name" value="AAA"/>
    <property type="match status" value="1"/>
</dbReference>
<gene>
    <name evidence="4" type="ORF">B0H17DRAFT_1209658</name>
</gene>
<name>A0AAD7G5V9_MYCRO</name>
<evidence type="ECO:0000313" key="4">
    <source>
        <dbReference type="EMBL" id="KAJ7669587.1"/>
    </source>
</evidence>
<accession>A0AAD7G5V9</accession>
<reference evidence="4" key="1">
    <citation type="submission" date="2023-03" db="EMBL/GenBank/DDBJ databases">
        <title>Massive genome expansion in bonnet fungi (Mycena s.s.) driven by repeated elements and novel gene families across ecological guilds.</title>
        <authorList>
            <consortium name="Lawrence Berkeley National Laboratory"/>
            <person name="Harder C.B."/>
            <person name="Miyauchi S."/>
            <person name="Viragh M."/>
            <person name="Kuo A."/>
            <person name="Thoen E."/>
            <person name="Andreopoulos B."/>
            <person name="Lu D."/>
            <person name="Skrede I."/>
            <person name="Drula E."/>
            <person name="Henrissat B."/>
            <person name="Morin E."/>
            <person name="Kohler A."/>
            <person name="Barry K."/>
            <person name="LaButti K."/>
            <person name="Morin E."/>
            <person name="Salamov A."/>
            <person name="Lipzen A."/>
            <person name="Mereny Z."/>
            <person name="Hegedus B."/>
            <person name="Baldrian P."/>
            <person name="Stursova M."/>
            <person name="Weitz H."/>
            <person name="Taylor A."/>
            <person name="Grigoriev I.V."/>
            <person name="Nagy L.G."/>
            <person name="Martin F."/>
            <person name="Kauserud H."/>
        </authorList>
    </citation>
    <scope>NUCLEOTIDE SEQUENCE</scope>
    <source>
        <strain evidence="4">CBHHK067</strain>
    </source>
</reference>
<keyword evidence="1" id="KW-0547">Nucleotide-binding</keyword>
<organism evidence="4 5">
    <name type="scientific">Mycena rosella</name>
    <name type="common">Pink bonnet</name>
    <name type="synonym">Agaricus rosellus</name>
    <dbReference type="NCBI Taxonomy" id="1033263"/>
    <lineage>
        <taxon>Eukaryota</taxon>
        <taxon>Fungi</taxon>
        <taxon>Dikarya</taxon>
        <taxon>Basidiomycota</taxon>
        <taxon>Agaricomycotina</taxon>
        <taxon>Agaricomycetes</taxon>
        <taxon>Agaricomycetidae</taxon>
        <taxon>Agaricales</taxon>
        <taxon>Marasmiineae</taxon>
        <taxon>Mycenaceae</taxon>
        <taxon>Mycena</taxon>
    </lineage>
</organism>
<dbReference type="EMBL" id="JARKIE010000187">
    <property type="protein sequence ID" value="KAJ7669587.1"/>
    <property type="molecule type" value="Genomic_DNA"/>
</dbReference>
<dbReference type="Proteomes" id="UP001221757">
    <property type="component" value="Unassembled WGS sequence"/>
</dbReference>